<name>A0A077WL47_9FUNG</name>
<dbReference type="OrthoDB" id="435607at2759"/>
<comment type="similarity">
    <text evidence="2 11">Belongs to the BCAP29/BCAP31 family.</text>
</comment>
<dbReference type="EMBL" id="LK023324">
    <property type="protein sequence ID" value="CDS07893.1"/>
    <property type="molecule type" value="Genomic_DNA"/>
</dbReference>
<dbReference type="PANTHER" id="PTHR12701">
    <property type="entry name" value="BCR-ASSOCIATED PROTEIN, BAP"/>
    <property type="match status" value="1"/>
</dbReference>
<keyword evidence="9 12" id="KW-0175">Coiled coil</keyword>
<dbReference type="InterPro" id="IPR041672">
    <property type="entry name" value="Bap31/Bap29_C"/>
</dbReference>
<sequence length="218" mass="25219">MTIYYTLTFGILVLEMVIFCILVLPLPSHWRRAMLKFASTSPAVAKAIHGLKIIFAFIFMLFIDAINRLQRIDSSEADGDRSMHHDYSYEANNKAKKFYAQRNLYLTGFTLFLSLILERTSTLLIQVLKREEELDELKKQTQSTTDGQQTLINKEDSYKKEIASLKDELKQLKQQERDFEILKKQVAQQSAEYNRLADERNALESAASGQKAEDRKNI</sequence>
<dbReference type="GO" id="GO:0070973">
    <property type="term" value="P:protein localization to endoplasmic reticulum exit site"/>
    <property type="evidence" value="ECO:0007669"/>
    <property type="project" value="UniProtKB-UniRule"/>
</dbReference>
<dbReference type="InterPro" id="IPR008417">
    <property type="entry name" value="BAP29/BAP31"/>
</dbReference>
<dbReference type="GO" id="GO:0005789">
    <property type="term" value="C:endoplasmic reticulum membrane"/>
    <property type="evidence" value="ECO:0007669"/>
    <property type="project" value="UniProtKB-SubCell"/>
</dbReference>
<evidence type="ECO:0000256" key="2">
    <source>
        <dbReference type="ARBA" id="ARBA00007956"/>
    </source>
</evidence>
<dbReference type="AlphaFoldDB" id="A0A077WL47"/>
<keyword evidence="3 11" id="KW-0813">Transport</keyword>
<dbReference type="GO" id="GO:0006886">
    <property type="term" value="P:intracellular protein transport"/>
    <property type="evidence" value="ECO:0007669"/>
    <property type="project" value="UniProtKB-UniRule"/>
</dbReference>
<evidence type="ECO:0000259" key="14">
    <source>
        <dbReference type="Pfam" id="PF18035"/>
    </source>
</evidence>
<keyword evidence="7 11" id="KW-0653">Protein transport</keyword>
<evidence type="ECO:0000256" key="7">
    <source>
        <dbReference type="ARBA" id="ARBA00022927"/>
    </source>
</evidence>
<evidence type="ECO:0000256" key="8">
    <source>
        <dbReference type="ARBA" id="ARBA00022989"/>
    </source>
</evidence>
<dbReference type="Pfam" id="PF05529">
    <property type="entry name" value="Bap31"/>
    <property type="match status" value="1"/>
</dbReference>
<comment type="function">
    <text evidence="11">May play a role in anterograde transport of membrane proteins from the endoplasmic reticulum to the Golgi.</text>
</comment>
<protein>
    <recommendedName>
        <fullName evidence="11">Endoplasmic reticulum transmembrane protein</fullName>
    </recommendedName>
</protein>
<evidence type="ECO:0000256" key="11">
    <source>
        <dbReference type="RuleBase" id="RU367026"/>
    </source>
</evidence>
<evidence type="ECO:0000256" key="6">
    <source>
        <dbReference type="ARBA" id="ARBA00022892"/>
    </source>
</evidence>
<feature type="domain" description="Bap31/Bap29 cytoplasmic coiled-coil" evidence="14">
    <location>
        <begin position="160"/>
        <end position="214"/>
    </location>
</feature>
<evidence type="ECO:0000259" key="13">
    <source>
        <dbReference type="Pfam" id="PF05529"/>
    </source>
</evidence>
<dbReference type="PANTHER" id="PTHR12701:SF20">
    <property type="entry name" value="ENDOPLASMIC RETICULUM TRANSMEMBRANE PROTEIN"/>
    <property type="match status" value="1"/>
</dbReference>
<organism evidence="15">
    <name type="scientific">Lichtheimia ramosa</name>
    <dbReference type="NCBI Taxonomy" id="688394"/>
    <lineage>
        <taxon>Eukaryota</taxon>
        <taxon>Fungi</taxon>
        <taxon>Fungi incertae sedis</taxon>
        <taxon>Mucoromycota</taxon>
        <taxon>Mucoromycotina</taxon>
        <taxon>Mucoromycetes</taxon>
        <taxon>Mucorales</taxon>
        <taxon>Lichtheimiaceae</taxon>
        <taxon>Lichtheimia</taxon>
    </lineage>
</organism>
<evidence type="ECO:0000256" key="3">
    <source>
        <dbReference type="ARBA" id="ARBA00022448"/>
    </source>
</evidence>
<dbReference type="GO" id="GO:0006888">
    <property type="term" value="P:endoplasmic reticulum to Golgi vesicle-mediated transport"/>
    <property type="evidence" value="ECO:0007669"/>
    <property type="project" value="UniProtKB-UniRule"/>
</dbReference>
<evidence type="ECO:0000256" key="4">
    <source>
        <dbReference type="ARBA" id="ARBA00022692"/>
    </source>
</evidence>
<feature type="domain" description="BAP29/BAP31 transmembrane" evidence="13">
    <location>
        <begin position="1"/>
        <end position="136"/>
    </location>
</feature>
<keyword evidence="6 11" id="KW-0931">ER-Golgi transport</keyword>
<proteinExistence type="inferred from homology"/>
<evidence type="ECO:0000256" key="5">
    <source>
        <dbReference type="ARBA" id="ARBA00022824"/>
    </source>
</evidence>
<evidence type="ECO:0000256" key="10">
    <source>
        <dbReference type="ARBA" id="ARBA00023136"/>
    </source>
</evidence>
<accession>A0A077WL47</accession>
<comment type="caution">
    <text evidence="11">Lacks conserved residue(s) required for the propagation of feature annotation.</text>
</comment>
<keyword evidence="4 11" id="KW-0812">Transmembrane</keyword>
<feature type="coiled-coil region" evidence="12">
    <location>
        <begin position="148"/>
        <end position="213"/>
    </location>
</feature>
<keyword evidence="8 11" id="KW-1133">Transmembrane helix</keyword>
<evidence type="ECO:0000313" key="15">
    <source>
        <dbReference type="EMBL" id="CDS07893.1"/>
    </source>
</evidence>
<comment type="subcellular location">
    <subcellularLocation>
        <location evidence="1 11">Endoplasmic reticulum membrane</location>
        <topology evidence="1 11">Multi-pass membrane protein</topology>
    </subcellularLocation>
</comment>
<dbReference type="Pfam" id="PF18035">
    <property type="entry name" value="Bap31_Bap29_C"/>
    <property type="match status" value="1"/>
</dbReference>
<dbReference type="InterPro" id="IPR040463">
    <property type="entry name" value="BAP29/BAP31_N"/>
</dbReference>
<keyword evidence="10 11" id="KW-0472">Membrane</keyword>
<feature type="transmembrane region" description="Helical" evidence="11">
    <location>
        <begin position="47"/>
        <end position="66"/>
    </location>
</feature>
<feature type="transmembrane region" description="Helical" evidence="11">
    <location>
        <begin position="7"/>
        <end position="27"/>
    </location>
</feature>
<reference evidence="15" key="1">
    <citation type="journal article" date="2014" name="Genome Announc.">
        <title>De novo whole-genome sequence and genome annotation of Lichtheimia ramosa.</title>
        <authorList>
            <person name="Linde J."/>
            <person name="Schwartze V."/>
            <person name="Binder U."/>
            <person name="Lass-Florl C."/>
            <person name="Voigt K."/>
            <person name="Horn F."/>
        </authorList>
    </citation>
    <scope>NUCLEOTIDE SEQUENCE</scope>
    <source>
        <strain evidence="15">JMRC FSU:6197</strain>
    </source>
</reference>
<keyword evidence="5 11" id="KW-0256">Endoplasmic reticulum</keyword>
<evidence type="ECO:0000256" key="12">
    <source>
        <dbReference type="SAM" id="Coils"/>
    </source>
</evidence>
<evidence type="ECO:0000256" key="1">
    <source>
        <dbReference type="ARBA" id="ARBA00004477"/>
    </source>
</evidence>
<gene>
    <name evidence="15" type="ORF">LRAMOSA01842</name>
</gene>
<evidence type="ECO:0000256" key="9">
    <source>
        <dbReference type="ARBA" id="ARBA00023054"/>
    </source>
</evidence>